<keyword evidence="3" id="KW-1185">Reference proteome</keyword>
<feature type="transmembrane region" description="Helical" evidence="1">
    <location>
        <begin position="87"/>
        <end position="105"/>
    </location>
</feature>
<dbReference type="RefSeq" id="WP_077810176.1">
    <property type="nucleotide sequence ID" value="NZ_CP150496.1"/>
</dbReference>
<feature type="transmembrane region" description="Helical" evidence="1">
    <location>
        <begin position="31"/>
        <end position="55"/>
    </location>
</feature>
<proteinExistence type="predicted"/>
<dbReference type="Proteomes" id="UP001491088">
    <property type="component" value="Chromosome"/>
</dbReference>
<dbReference type="EMBL" id="CP150496">
    <property type="protein sequence ID" value="WYW55122.1"/>
    <property type="molecule type" value="Genomic_DNA"/>
</dbReference>
<name>A0ABZ2TPR3_9FLAO</name>
<keyword evidence="1" id="KW-1133">Transmembrane helix</keyword>
<keyword evidence="1" id="KW-0812">Transmembrane</keyword>
<evidence type="ECO:0000313" key="3">
    <source>
        <dbReference type="Proteomes" id="UP001491088"/>
    </source>
</evidence>
<sequence length="128" mass="13975">MIRKIITGLVSGALVGIFVSAIIQPTTSELIELFLTKITATAIITGGLGGIYAHLSKSKLQVFFVLILIGIITFVLKRLITGQNLDALTMGAFVGAMLGGIFAIIRKIKHTYIIYLKLRKRRRKGFGK</sequence>
<keyword evidence="1" id="KW-0472">Membrane</keyword>
<evidence type="ECO:0000313" key="2">
    <source>
        <dbReference type="EMBL" id="WYW55122.1"/>
    </source>
</evidence>
<organism evidence="2 3">
    <name type="scientific">Polaribacter marinaquae</name>
    <dbReference type="NCBI Taxonomy" id="1642819"/>
    <lineage>
        <taxon>Bacteria</taxon>
        <taxon>Pseudomonadati</taxon>
        <taxon>Bacteroidota</taxon>
        <taxon>Flavobacteriia</taxon>
        <taxon>Flavobacteriales</taxon>
        <taxon>Flavobacteriaceae</taxon>
    </lineage>
</organism>
<reference evidence="2 3" key="1">
    <citation type="submission" date="2024-03" db="EMBL/GenBank/DDBJ databases">
        <authorList>
            <person name="Cao K."/>
        </authorList>
    </citation>
    <scope>NUCLEOTIDE SEQUENCE [LARGE SCALE GENOMIC DNA]</scope>
    <source>
        <strain evidence="2 3">MCCC 1K00696</strain>
    </source>
</reference>
<feature type="transmembrane region" description="Helical" evidence="1">
    <location>
        <begin position="62"/>
        <end position="81"/>
    </location>
</feature>
<protein>
    <submittedName>
        <fullName evidence="2">Uncharacterized protein</fullName>
    </submittedName>
</protein>
<gene>
    <name evidence="2" type="ORF">WG950_11345</name>
</gene>
<evidence type="ECO:0000256" key="1">
    <source>
        <dbReference type="SAM" id="Phobius"/>
    </source>
</evidence>
<accession>A0ABZ2TPR3</accession>